<dbReference type="AlphaFoldDB" id="A0AB39H6A4"/>
<dbReference type="EMBL" id="CP162601">
    <property type="protein sequence ID" value="XDK23951.1"/>
    <property type="molecule type" value="Genomic_DNA"/>
</dbReference>
<sequence>MAGRNVTIGNVNIAMSANAAKLIQQTQQAEKNFKTSLKNMKSYIASFNKKIESAGSSVSSLVSSVSKLSVVGGGTAAALGTLGYKLYENQRDLQRMATTAGLSVSEYSKLKYATGSLGLESEYLADALKDLNVRVVDAASGGGSLVDFFTAIGESAEDWLELDPVEKFSRFQQVLSGLDPSSARFWADEVNDSMYRLYTTMDRSGKTLQEYYSTAESLGAGTSGTLINRINDMYTSFHQLKIIVEEVTYTTLALFSTSFKNTFDSLVERFKGIVKEGESTGSAIFEISKTIAVNVLKIIQDTAIRIEKFIYKVLTLLGKFNSSFLDGLTDNTVLQLIEVEGQITKIQKKIQEGEKVSKGAAKFFMGVDLDELKLKLEELEKKQEALKAETSTGFISNLVDEISKVEYTPSKANQGSITSTNQETKARVVLNDAIKEGLDYIDEILLANKENTSVALRELAVQKQKIKAAKEYYESLKLTDKNRQQITQRLSDAEKALTYLAKSEQELRDKIAQKRKEEEDAEAEERLKREREYYNARLQIASDFYKDSSQIAKYSFQTQKAEYDEMLKQNYITSEEHSALMEDLTRQRVFEEISLEAQKYSEVLSGMSFFFNQSKSMAVAAFALTKGVALSETLISQYQAVAKVWAGDGTWYEKVARSVQAAAAVGSALSGIQSVQGQFHNGGQIPRDGTYYMEGGEVVIPKDKVGEYIEAVKNQNESTGGGGTVINSTINMGANLVDESVMAQALSKQQSTIAALVRKEQKKRPLRSS</sequence>
<proteinExistence type="predicted"/>
<evidence type="ECO:0000313" key="2">
    <source>
        <dbReference type="EMBL" id="XDK23951.1"/>
    </source>
</evidence>
<dbReference type="KEGG" id="vih:AB0763_06800"/>
<protein>
    <submittedName>
        <fullName evidence="2">Phage tail tape measure protein</fullName>
    </submittedName>
</protein>
<accession>A0AB39H6A4</accession>
<feature type="coiled-coil region" evidence="1">
    <location>
        <begin position="476"/>
        <end position="531"/>
    </location>
</feature>
<reference evidence="2" key="1">
    <citation type="submission" date="2024-07" db="EMBL/GenBank/DDBJ databases">
        <title>Genome Analysis of a Potential Novel Vibrio Species Secreting pH- and Thermo-stable Alginate Lyase and its Application in Producing Alginate Oligosaccharides.</title>
        <authorList>
            <person name="Huang H."/>
            <person name="Bao K."/>
        </authorList>
    </citation>
    <scope>NUCLEOTIDE SEQUENCE</scope>
    <source>
        <strain evidence="2">HB236076</strain>
    </source>
</reference>
<name>A0AB39H6A4_9VIBR</name>
<organism evidence="2">
    <name type="scientific">Vibrio sp. HB236076</name>
    <dbReference type="NCBI Taxonomy" id="3232307"/>
    <lineage>
        <taxon>Bacteria</taxon>
        <taxon>Pseudomonadati</taxon>
        <taxon>Pseudomonadota</taxon>
        <taxon>Gammaproteobacteria</taxon>
        <taxon>Vibrionales</taxon>
        <taxon>Vibrionaceae</taxon>
        <taxon>Vibrio</taxon>
    </lineage>
</organism>
<dbReference type="RefSeq" id="WP_306099993.1">
    <property type="nucleotide sequence ID" value="NZ_CP162601.1"/>
</dbReference>
<evidence type="ECO:0000256" key="1">
    <source>
        <dbReference type="SAM" id="Coils"/>
    </source>
</evidence>
<gene>
    <name evidence="2" type="ORF">AB0763_06800</name>
</gene>
<keyword evidence="1" id="KW-0175">Coiled coil</keyword>